<protein>
    <submittedName>
        <fullName evidence="1">Uncharacterized protein</fullName>
    </submittedName>
</protein>
<dbReference type="InterPro" id="IPR046521">
    <property type="entry name" value="DUF6698"/>
</dbReference>
<evidence type="ECO:0000313" key="1">
    <source>
        <dbReference type="EMBL" id="RDB19962.1"/>
    </source>
</evidence>
<evidence type="ECO:0000313" key="2">
    <source>
        <dbReference type="Proteomes" id="UP000076154"/>
    </source>
</evidence>
<dbReference type="Proteomes" id="UP000076154">
    <property type="component" value="Unassembled WGS sequence"/>
</dbReference>
<dbReference type="InParanoid" id="A0A369JF85"/>
<name>A0A369JF85_HYPMA</name>
<gene>
    <name evidence="1" type="ORF">Hypma_012733</name>
</gene>
<dbReference type="AlphaFoldDB" id="A0A369JF85"/>
<comment type="caution">
    <text evidence="1">The sequence shown here is derived from an EMBL/GenBank/DDBJ whole genome shotgun (WGS) entry which is preliminary data.</text>
</comment>
<reference evidence="1" key="1">
    <citation type="submission" date="2018-04" db="EMBL/GenBank/DDBJ databases">
        <title>Whole genome sequencing of Hypsizygus marmoreus.</title>
        <authorList>
            <person name="Choi I.-G."/>
            <person name="Min B."/>
            <person name="Kim J.-G."/>
            <person name="Kim S."/>
            <person name="Oh Y.-L."/>
            <person name="Kong W.-S."/>
            <person name="Park H."/>
            <person name="Jeong J."/>
            <person name="Song E.-S."/>
        </authorList>
    </citation>
    <scope>NUCLEOTIDE SEQUENCE [LARGE SCALE GENOMIC DNA]</scope>
    <source>
        <strain evidence="1">51987-8</strain>
    </source>
</reference>
<proteinExistence type="predicted"/>
<organism evidence="1 2">
    <name type="scientific">Hypsizygus marmoreus</name>
    <name type="common">White beech mushroom</name>
    <name type="synonym">Agaricus marmoreus</name>
    <dbReference type="NCBI Taxonomy" id="39966"/>
    <lineage>
        <taxon>Eukaryota</taxon>
        <taxon>Fungi</taxon>
        <taxon>Dikarya</taxon>
        <taxon>Basidiomycota</taxon>
        <taxon>Agaricomycotina</taxon>
        <taxon>Agaricomycetes</taxon>
        <taxon>Agaricomycetidae</taxon>
        <taxon>Agaricales</taxon>
        <taxon>Tricholomatineae</taxon>
        <taxon>Lyophyllaceae</taxon>
        <taxon>Hypsizygus</taxon>
    </lineage>
</organism>
<accession>A0A369JF85</accession>
<keyword evidence="2" id="KW-1185">Reference proteome</keyword>
<dbReference type="EMBL" id="LUEZ02000071">
    <property type="protein sequence ID" value="RDB19962.1"/>
    <property type="molecule type" value="Genomic_DNA"/>
</dbReference>
<dbReference type="STRING" id="39966.A0A369JF85"/>
<dbReference type="OrthoDB" id="3160134at2759"/>
<sequence length="72" mass="8096">MLTQIKGMGPPNVAGLSLSGIATECPADLVTDSERFYNSVLHLLEDIEEKEEVMKLLAWWNRYVHSIFTLSS</sequence>
<dbReference type="Pfam" id="PF20414">
    <property type="entry name" value="DUF6698"/>
    <property type="match status" value="1"/>
</dbReference>